<dbReference type="InterPro" id="IPR011990">
    <property type="entry name" value="TPR-like_helical_dom_sf"/>
</dbReference>
<proteinExistence type="predicted"/>
<organism evidence="2 3">
    <name type="scientific">Cynara cardunculus var. scolymus</name>
    <name type="common">Globe artichoke</name>
    <name type="synonym">Cynara scolymus</name>
    <dbReference type="NCBI Taxonomy" id="59895"/>
    <lineage>
        <taxon>Eukaryota</taxon>
        <taxon>Viridiplantae</taxon>
        <taxon>Streptophyta</taxon>
        <taxon>Embryophyta</taxon>
        <taxon>Tracheophyta</taxon>
        <taxon>Spermatophyta</taxon>
        <taxon>Magnoliopsida</taxon>
        <taxon>eudicotyledons</taxon>
        <taxon>Gunneridae</taxon>
        <taxon>Pentapetalae</taxon>
        <taxon>asterids</taxon>
        <taxon>campanulids</taxon>
        <taxon>Asterales</taxon>
        <taxon>Asteraceae</taxon>
        <taxon>Carduoideae</taxon>
        <taxon>Cardueae</taxon>
        <taxon>Carduinae</taxon>
        <taxon>Cynara</taxon>
    </lineage>
</organism>
<evidence type="ECO:0008006" key="4">
    <source>
        <dbReference type="Google" id="ProtNLM"/>
    </source>
</evidence>
<dbReference type="Gramene" id="KVH87579">
    <property type="protein sequence ID" value="KVH87579"/>
    <property type="gene ID" value="Ccrd_025148"/>
</dbReference>
<reference evidence="2 3" key="1">
    <citation type="journal article" date="2016" name="Sci. Rep.">
        <title>The genome sequence of the outbreeding globe artichoke constructed de novo incorporating a phase-aware low-pass sequencing strategy of F1 progeny.</title>
        <authorList>
            <person name="Scaglione D."/>
            <person name="Reyes-Chin-Wo S."/>
            <person name="Acquadro A."/>
            <person name="Froenicke L."/>
            <person name="Portis E."/>
            <person name="Beitel C."/>
            <person name="Tirone M."/>
            <person name="Mauro R."/>
            <person name="Lo Monaco A."/>
            <person name="Mauromicale G."/>
            <person name="Faccioli P."/>
            <person name="Cattivelli L."/>
            <person name="Rieseberg L."/>
            <person name="Michelmore R."/>
            <person name="Lanteri S."/>
        </authorList>
    </citation>
    <scope>NUCLEOTIDE SEQUENCE [LARGE SCALE GENOMIC DNA]</scope>
    <source>
        <strain evidence="2">2C</strain>
    </source>
</reference>
<accession>A0A118JRH7</accession>
<gene>
    <name evidence="2" type="ORF">Ccrd_025148</name>
</gene>
<comment type="caution">
    <text evidence="2">The sequence shown here is derived from an EMBL/GenBank/DDBJ whole genome shotgun (WGS) entry which is preliminary data.</text>
</comment>
<evidence type="ECO:0000256" key="1">
    <source>
        <dbReference type="SAM" id="MobiDB-lite"/>
    </source>
</evidence>
<evidence type="ECO:0000313" key="3">
    <source>
        <dbReference type="Proteomes" id="UP000243975"/>
    </source>
</evidence>
<feature type="compositionally biased region" description="Polar residues" evidence="1">
    <location>
        <begin position="883"/>
        <end position="900"/>
    </location>
</feature>
<feature type="region of interest" description="Disordered" evidence="1">
    <location>
        <begin position="879"/>
        <end position="900"/>
    </location>
</feature>
<dbReference type="EMBL" id="LEKV01006042">
    <property type="protein sequence ID" value="KVH87579.1"/>
    <property type="molecule type" value="Genomic_DNA"/>
</dbReference>
<dbReference type="PANTHER" id="PTHR21529">
    <property type="entry name" value="MAMMARY TURMOR VIRUS RECEPTOR HOMOLOG 1, 2 MTVR1, 2"/>
    <property type="match status" value="1"/>
</dbReference>
<sequence>MFDYWKRRGLVQLRKLDDSMAQAMWVASSPQEWRERGKKLYYENNFVMATMCFERAGDKMWEKLAKASGLRTSAEQMRGMNPEAASSYLREAATMFESIGKFEPAASCYCDLGEYERAGRIYLDKFGQTEAAAECFTLAGCYSDAAEAYAKGDKFSNCLSVCKKGKLYGKGMQYIEHWKEHANVQNKELEQIKQDFLESCALDYHKRKDLISMMKFVRAFCSMQTKRAFLRSVGRLDELLLLEEESGSFVEAAELVRSWGDVLKEADLLEKAGHYKDATLLILWYVFFSSVWGNGSKGWPLKQFAQKEHLCKKAKSLSENDTDNFYDFVCRELRILSDQQSSLPELKKHLQASQRHESLRGEMVSNRKILDAHLKLNSSKYDWDDELPSDLTQYAENKIFWNRVSVKTLVFYWNMWKDHVVDIFQSLETFDGGEANEYEGHIEFILNYFGLRKQCVNGNVVYLLVSKDADWIKNGGHKGLHQDGKRLTLDSRQLVFAIRFYWQLELVSVGIKVLETLGALHIMSQGSAFRKGTCLLHIFEVSKFLLDCSYLNLTYSNKQTLENYLGFSTIYFDLVFPLDWRSSISADFVSLKETDVSVNLLNEIIRFMIKGNLTYLEIGRVMMICLGSRKPTALYNIIHTGVEWNLSWKSFVEKFQNGCWEDVYVALQNALRDTYRANWRLPGYISPHSFVYLLDRLFFMASFSSGIIFTTKSSFVEWFTHHHFAPNTALSNPPDESFFVVMVREILYNQEETVAWIKKSDMNPRFYHPVLVLKLVMILCLICLKVSDCSEVLRDLLFGMNNIAYLLPKEFLGGLLKRRKSRYLNLNADVVAEAFLTIEDPLLIVSTENASPRIHAPCAMFVDLRRSRDEIMNVLFPKKNTHSDSTSEAPSSNPLPDSNFNVDPADGCKGELVMKWNILDDISEVINGQKGEIQSSFSDYAMIKKELDKIVHAMATALTNAKTCAGEYATLLREVRCAFDELELLSCWLDTSGLEVNLVFSSDETKSLQEVVEGLQSRRPMMDDFLNQFGMREEPQKLVSESRNTSRWQWLRSFIGSGSGAGKTQGW</sequence>
<dbReference type="InterPro" id="IPR039904">
    <property type="entry name" value="TRANK1"/>
</dbReference>
<evidence type="ECO:0000313" key="2">
    <source>
        <dbReference type="EMBL" id="KVH87579.1"/>
    </source>
</evidence>
<dbReference type="PANTHER" id="PTHR21529:SF4">
    <property type="entry name" value="TPR AND ANKYRIN REPEAT-CONTAINING PROTEIN 1"/>
    <property type="match status" value="1"/>
</dbReference>
<name>A0A118JRH7_CYNCS</name>
<dbReference type="STRING" id="59895.A0A118JRH7"/>
<protein>
    <recommendedName>
        <fullName evidence="4">Tetratricopeptide-like helical</fullName>
    </recommendedName>
</protein>
<keyword evidence="3" id="KW-1185">Reference proteome</keyword>
<dbReference type="SUPFAM" id="SSF48452">
    <property type="entry name" value="TPR-like"/>
    <property type="match status" value="1"/>
</dbReference>
<dbReference type="OMA" id="NCEKYYD"/>
<dbReference type="Proteomes" id="UP000243975">
    <property type="component" value="Unassembled WGS sequence"/>
</dbReference>
<dbReference type="AlphaFoldDB" id="A0A118JRH7"/>